<dbReference type="STRING" id="3880.A0A072TSD7"/>
<dbReference type="Proteomes" id="UP000265566">
    <property type="component" value="Chromosome 7"/>
</dbReference>
<dbReference type="Gramene" id="rna39705">
    <property type="protein sequence ID" value="RHN45394.1"/>
    <property type="gene ID" value="gene39705"/>
</dbReference>
<dbReference type="InterPro" id="IPR056813">
    <property type="entry name" value="GIL1_IRKI_C"/>
</dbReference>
<feature type="compositionally biased region" description="Low complexity" evidence="1">
    <location>
        <begin position="85"/>
        <end position="94"/>
    </location>
</feature>
<dbReference type="PANTHER" id="PTHR31161">
    <property type="entry name" value="PROTEIN GRAVITROPIC IN THE LIGHT 1"/>
    <property type="match status" value="1"/>
</dbReference>
<dbReference type="GO" id="GO:0009639">
    <property type="term" value="P:response to red or far red light"/>
    <property type="evidence" value="ECO:0007669"/>
    <property type="project" value="InterPro"/>
</dbReference>
<reference evidence="4 7" key="1">
    <citation type="journal article" date="2011" name="Nature">
        <title>The Medicago genome provides insight into the evolution of rhizobial symbioses.</title>
        <authorList>
            <person name="Young N.D."/>
            <person name="Debelle F."/>
            <person name="Oldroyd G.E."/>
            <person name="Geurts R."/>
            <person name="Cannon S.B."/>
            <person name="Udvardi M.K."/>
            <person name="Benedito V.A."/>
            <person name="Mayer K.F."/>
            <person name="Gouzy J."/>
            <person name="Schoof H."/>
            <person name="Van de Peer Y."/>
            <person name="Proost S."/>
            <person name="Cook D.R."/>
            <person name="Meyers B.C."/>
            <person name="Spannagl M."/>
            <person name="Cheung F."/>
            <person name="De Mita S."/>
            <person name="Krishnakumar V."/>
            <person name="Gundlach H."/>
            <person name="Zhou S."/>
            <person name="Mudge J."/>
            <person name="Bharti A.K."/>
            <person name="Murray J.D."/>
            <person name="Naoumkina M.A."/>
            <person name="Rosen B."/>
            <person name="Silverstein K.A."/>
            <person name="Tang H."/>
            <person name="Rombauts S."/>
            <person name="Zhao P.X."/>
            <person name="Zhou P."/>
            <person name="Barbe V."/>
            <person name="Bardou P."/>
            <person name="Bechner M."/>
            <person name="Bellec A."/>
            <person name="Berger A."/>
            <person name="Berges H."/>
            <person name="Bidwell S."/>
            <person name="Bisseling T."/>
            <person name="Choisne N."/>
            <person name="Couloux A."/>
            <person name="Denny R."/>
            <person name="Deshpande S."/>
            <person name="Dai X."/>
            <person name="Doyle J.J."/>
            <person name="Dudez A.M."/>
            <person name="Farmer A.D."/>
            <person name="Fouteau S."/>
            <person name="Franken C."/>
            <person name="Gibelin C."/>
            <person name="Gish J."/>
            <person name="Goldstein S."/>
            <person name="Gonzalez A.J."/>
            <person name="Green P.J."/>
            <person name="Hallab A."/>
            <person name="Hartog M."/>
            <person name="Hua A."/>
            <person name="Humphray S.J."/>
            <person name="Jeong D.H."/>
            <person name="Jing Y."/>
            <person name="Jocker A."/>
            <person name="Kenton S.M."/>
            <person name="Kim D.J."/>
            <person name="Klee K."/>
            <person name="Lai H."/>
            <person name="Lang C."/>
            <person name="Lin S."/>
            <person name="Macmil S.L."/>
            <person name="Magdelenat G."/>
            <person name="Matthews L."/>
            <person name="McCorrison J."/>
            <person name="Monaghan E.L."/>
            <person name="Mun J.H."/>
            <person name="Najar F.Z."/>
            <person name="Nicholson C."/>
            <person name="Noirot C."/>
            <person name="O'Bleness M."/>
            <person name="Paule C.R."/>
            <person name="Poulain J."/>
            <person name="Prion F."/>
            <person name="Qin B."/>
            <person name="Qu C."/>
            <person name="Retzel E.F."/>
            <person name="Riddle C."/>
            <person name="Sallet E."/>
            <person name="Samain S."/>
            <person name="Samson N."/>
            <person name="Sanders I."/>
            <person name="Saurat O."/>
            <person name="Scarpelli C."/>
            <person name="Schiex T."/>
            <person name="Segurens B."/>
            <person name="Severin A.J."/>
            <person name="Sherrier D.J."/>
            <person name="Shi R."/>
            <person name="Sims S."/>
            <person name="Singer S.R."/>
            <person name="Sinharoy S."/>
            <person name="Sterck L."/>
            <person name="Viollet A."/>
            <person name="Wang B.B."/>
            <person name="Wang K."/>
            <person name="Wang M."/>
            <person name="Wang X."/>
            <person name="Warfsmann J."/>
            <person name="Weissenbach J."/>
            <person name="White D.D."/>
            <person name="White J.D."/>
            <person name="Wiley G.B."/>
            <person name="Wincker P."/>
            <person name="Xing Y."/>
            <person name="Yang L."/>
            <person name="Yao Z."/>
            <person name="Ying F."/>
            <person name="Zhai J."/>
            <person name="Zhou L."/>
            <person name="Zuber A."/>
            <person name="Denarie J."/>
            <person name="Dixon R.A."/>
            <person name="May G.D."/>
            <person name="Schwartz D.C."/>
            <person name="Rogers J."/>
            <person name="Quetier F."/>
            <person name="Town C.D."/>
            <person name="Roe B.A."/>
        </authorList>
    </citation>
    <scope>NUCLEOTIDE SEQUENCE [LARGE SCALE GENOMIC DNA]</scope>
    <source>
        <strain evidence="4">A17</strain>
        <strain evidence="6 7">cv. Jemalong A17</strain>
    </source>
</reference>
<gene>
    <name evidence="6" type="primary">25480561</name>
    <name evidence="4" type="ORF">MTR_0178s0030</name>
    <name evidence="5" type="ORF">MtrunA17_Chr7g0230481</name>
</gene>
<feature type="domain" description="GIL1/IRKI C-terminal" evidence="3">
    <location>
        <begin position="470"/>
        <end position="521"/>
    </location>
</feature>
<dbReference type="KEGG" id="mtr:25480561"/>
<evidence type="ECO:0000259" key="3">
    <source>
        <dbReference type="Pfam" id="PF24994"/>
    </source>
</evidence>
<accession>A0A072TSD7</accession>
<proteinExistence type="predicted"/>
<dbReference type="InterPro" id="IPR006943">
    <property type="entry name" value="DUF641_pln"/>
</dbReference>
<evidence type="ECO:0000256" key="1">
    <source>
        <dbReference type="SAM" id="MobiDB-lite"/>
    </source>
</evidence>
<evidence type="ECO:0000313" key="6">
    <source>
        <dbReference type="EnsemblPlants" id="KEH16455"/>
    </source>
</evidence>
<evidence type="ECO:0000313" key="7">
    <source>
        <dbReference type="Proteomes" id="UP000002051"/>
    </source>
</evidence>
<dbReference type="AlphaFoldDB" id="A0A072TSD7"/>
<dbReference type="InterPro" id="IPR040225">
    <property type="entry name" value="GIL1-like"/>
</dbReference>
<organism evidence="4 7">
    <name type="scientific">Medicago truncatula</name>
    <name type="common">Barrel medic</name>
    <name type="synonym">Medicago tribuloides</name>
    <dbReference type="NCBI Taxonomy" id="3880"/>
    <lineage>
        <taxon>Eukaryota</taxon>
        <taxon>Viridiplantae</taxon>
        <taxon>Streptophyta</taxon>
        <taxon>Embryophyta</taxon>
        <taxon>Tracheophyta</taxon>
        <taxon>Spermatophyta</taxon>
        <taxon>Magnoliopsida</taxon>
        <taxon>eudicotyledons</taxon>
        <taxon>Gunneridae</taxon>
        <taxon>Pentapetalae</taxon>
        <taxon>rosids</taxon>
        <taxon>fabids</taxon>
        <taxon>Fabales</taxon>
        <taxon>Fabaceae</taxon>
        <taxon>Papilionoideae</taxon>
        <taxon>50 kb inversion clade</taxon>
        <taxon>NPAAA clade</taxon>
        <taxon>Hologalegina</taxon>
        <taxon>IRL clade</taxon>
        <taxon>Trifolieae</taxon>
        <taxon>Medicago</taxon>
    </lineage>
</organism>
<feature type="region of interest" description="Disordered" evidence="1">
    <location>
        <begin position="66"/>
        <end position="108"/>
    </location>
</feature>
<name>A0A072TSD7_MEDTR</name>
<dbReference type="Pfam" id="PF24994">
    <property type="entry name" value="GIL1_IRKI_C"/>
    <property type="match status" value="1"/>
</dbReference>
<reference evidence="5" key="4">
    <citation type="journal article" date="2018" name="Nat. Plants">
        <title>Whole-genome landscape of Medicago truncatula symbiotic genes.</title>
        <authorList>
            <person name="Pecrix Y."/>
            <person name="Gamas P."/>
            <person name="Carrere S."/>
        </authorList>
    </citation>
    <scope>NUCLEOTIDE SEQUENCE</scope>
    <source>
        <tissue evidence="5">Leaves</tissue>
    </source>
</reference>
<reference evidence="6" key="3">
    <citation type="submission" date="2015-06" db="UniProtKB">
        <authorList>
            <consortium name="EnsemblPlants"/>
        </authorList>
    </citation>
    <scope>IDENTIFICATION</scope>
    <source>
        <strain evidence="6">cv. Jemalong A17</strain>
    </source>
</reference>
<dbReference type="EMBL" id="KL402903">
    <property type="protein sequence ID" value="KEH16455.1"/>
    <property type="molecule type" value="Genomic_DNA"/>
</dbReference>
<dbReference type="HOGENOM" id="CLU_027301_0_1_1"/>
<dbReference type="Pfam" id="PF04859">
    <property type="entry name" value="DUF641"/>
    <property type="match status" value="1"/>
</dbReference>
<dbReference type="EMBL" id="PSQE01000007">
    <property type="protein sequence ID" value="RHN45394.1"/>
    <property type="molecule type" value="Genomic_DNA"/>
</dbReference>
<sequence length="529" mass="59709">MQEIYPNNNNNNNKQPQISEMFQKFALAFKTKTFEFFNDEENNLDESDGFSLLDSTEEIITDQKVIIIKPDPPKTTPSSSPPKTTPSSPKTTPSSSPPKTTPSFTPNQLTLPETASFDLIDSSPKTTPLFTQTQSPLPKTTSHDLISSIFAAVSAFEASYFQLQTAHVPFIEENVKTTDKVLISHLQRLSEFKKFYCNPNLYTSFPFGSSLEAEVEENQSKLRTLGTVSNRLQLELEKKHDEVFRMRKKLDEVQKGNVNLSKRLCSGNVNSCDVLLSVRVFESVLHDGFRAAHKFTKILIGLMRKAGWDLGLAANAVHPGVVYSKKGHNQYALLSYVCLGMFQGFDLVSFGLSSERRDEEELMSSGEFFDLDLKGRDSCLKQLLEHVSSNPMELLSIHPGCEFSRFCEMKYERLIHPSMESSIFVNLDQNEAVLNSWRSLSLFYEAFVGMASSIWTLHKLSHAFDPAVEIFQLEGGAEFSMVYMDDVTKRLTWPNKERAKVGFTVFPGFRIGKVVIQSQVYVSSFSLEE</sequence>
<feature type="compositionally biased region" description="Pro residues" evidence="1">
    <location>
        <begin position="73"/>
        <end position="84"/>
    </location>
</feature>
<dbReference type="GO" id="GO:0009959">
    <property type="term" value="P:negative gravitropism"/>
    <property type="evidence" value="ECO:0007669"/>
    <property type="project" value="InterPro"/>
</dbReference>
<evidence type="ECO:0000313" key="5">
    <source>
        <dbReference type="EMBL" id="RHN45394.1"/>
    </source>
</evidence>
<protein>
    <submittedName>
        <fullName evidence="4">DUF641 family protein</fullName>
    </submittedName>
</protein>
<feature type="domain" description="DUF641" evidence="2">
    <location>
        <begin position="141"/>
        <end position="263"/>
    </location>
</feature>
<reference evidence="4 7" key="2">
    <citation type="journal article" date="2014" name="BMC Genomics">
        <title>An improved genome release (version Mt4.0) for the model legume Medicago truncatula.</title>
        <authorList>
            <person name="Tang H."/>
            <person name="Krishnakumar V."/>
            <person name="Bidwell S."/>
            <person name="Rosen B."/>
            <person name="Chan A."/>
            <person name="Zhou S."/>
            <person name="Gentzbittel L."/>
            <person name="Childs K.L."/>
            <person name="Yandell M."/>
            <person name="Gundlach H."/>
            <person name="Mayer K.F."/>
            <person name="Schwartz D.C."/>
            <person name="Town C.D."/>
        </authorList>
    </citation>
    <scope>GENOME REANNOTATION</scope>
    <source>
        <strain evidence="4">A17</strain>
        <strain evidence="6 7">cv. Jemalong A17</strain>
    </source>
</reference>
<evidence type="ECO:0000313" key="4">
    <source>
        <dbReference type="EMBL" id="KEH16455.1"/>
    </source>
</evidence>
<keyword evidence="7" id="KW-1185">Reference proteome</keyword>
<evidence type="ECO:0000259" key="2">
    <source>
        <dbReference type="Pfam" id="PF04859"/>
    </source>
</evidence>
<dbReference type="EnsemblPlants" id="KEH16455">
    <property type="protein sequence ID" value="KEH16455"/>
    <property type="gene ID" value="MTR_0178s0030"/>
</dbReference>
<dbReference type="OrthoDB" id="1915848at2759"/>
<dbReference type="Proteomes" id="UP000002051">
    <property type="component" value="Unassembled WGS sequence"/>
</dbReference>